<proteinExistence type="predicted"/>
<dbReference type="Proteomes" id="UP000008841">
    <property type="component" value="Chromosome"/>
</dbReference>
<evidence type="ECO:0000313" key="1">
    <source>
        <dbReference type="EMBL" id="ACD89549.1"/>
    </source>
</evidence>
<name>B3EG16_CHLL2</name>
<dbReference type="InterPro" id="IPR036369">
    <property type="entry name" value="HIPIP_sf"/>
</dbReference>
<sequence>MDFIYQKQAEKGKQCQECQGFVVKPDNVAEGLCNGKDVLAEGGCMFFKPKEEQQ</sequence>
<organism evidence="1 2">
    <name type="scientific">Chlorobium limicola (strain DSM 245 / NBRC 103803 / 6330)</name>
    <dbReference type="NCBI Taxonomy" id="290315"/>
    <lineage>
        <taxon>Bacteria</taxon>
        <taxon>Pseudomonadati</taxon>
        <taxon>Chlorobiota</taxon>
        <taxon>Chlorobiia</taxon>
        <taxon>Chlorobiales</taxon>
        <taxon>Chlorobiaceae</taxon>
        <taxon>Chlorobium/Pelodictyon group</taxon>
        <taxon>Chlorobium</taxon>
    </lineage>
</organism>
<protein>
    <submittedName>
        <fullName evidence="1">Uncharacterized protein</fullName>
    </submittedName>
</protein>
<dbReference type="GO" id="GO:0019646">
    <property type="term" value="P:aerobic electron transport chain"/>
    <property type="evidence" value="ECO:0007669"/>
    <property type="project" value="InterPro"/>
</dbReference>
<dbReference type="AlphaFoldDB" id="B3EG16"/>
<dbReference type="RefSeq" id="WP_012465430.1">
    <property type="nucleotide sequence ID" value="NC_010803.1"/>
</dbReference>
<dbReference type="SUPFAM" id="SSF57652">
    <property type="entry name" value="HIPIP (high potential iron protein)"/>
    <property type="match status" value="1"/>
</dbReference>
<gene>
    <name evidence="1" type="ordered locus">Clim_0456</name>
</gene>
<reference evidence="1 2" key="1">
    <citation type="submission" date="2008-05" db="EMBL/GenBank/DDBJ databases">
        <title>Complete sequence of Chlorobium limicola DSM 245.</title>
        <authorList>
            <consortium name="US DOE Joint Genome Institute"/>
            <person name="Lucas S."/>
            <person name="Copeland A."/>
            <person name="Lapidus A."/>
            <person name="Glavina del Rio T."/>
            <person name="Dalin E."/>
            <person name="Tice H."/>
            <person name="Bruce D."/>
            <person name="Goodwin L."/>
            <person name="Pitluck S."/>
            <person name="Schmutz J."/>
            <person name="Larimer F."/>
            <person name="Land M."/>
            <person name="Hauser L."/>
            <person name="Kyrpides N."/>
            <person name="Ovchinnikova G."/>
            <person name="Zhao F."/>
            <person name="Li T."/>
            <person name="Liu Z."/>
            <person name="Overmann J."/>
            <person name="Bryant D.A."/>
            <person name="Richardson P."/>
        </authorList>
    </citation>
    <scope>NUCLEOTIDE SEQUENCE [LARGE SCALE GENOMIC DNA]</scope>
    <source>
        <strain evidence="2">DSM 245 / NBRC 103803 / 6330</strain>
    </source>
</reference>
<accession>B3EG16</accession>
<dbReference type="HOGENOM" id="CLU_3041711_0_0_10"/>
<dbReference type="EMBL" id="CP001097">
    <property type="protein sequence ID" value="ACD89549.1"/>
    <property type="molecule type" value="Genomic_DNA"/>
</dbReference>
<evidence type="ECO:0000313" key="2">
    <source>
        <dbReference type="Proteomes" id="UP000008841"/>
    </source>
</evidence>
<dbReference type="GO" id="GO:0009055">
    <property type="term" value="F:electron transfer activity"/>
    <property type="evidence" value="ECO:0007669"/>
    <property type="project" value="InterPro"/>
</dbReference>
<dbReference type="KEGG" id="cli:Clim_0456"/>